<evidence type="ECO:0000313" key="1">
    <source>
        <dbReference type="EMBL" id="PSJ15720.1"/>
    </source>
</evidence>
<name>A0A2P7NQI8_9PROT</name>
<proteinExistence type="predicted"/>
<dbReference type="GO" id="GO:0016787">
    <property type="term" value="F:hydrolase activity"/>
    <property type="evidence" value="ECO:0007669"/>
    <property type="project" value="UniProtKB-KW"/>
</dbReference>
<dbReference type="AlphaFoldDB" id="A0A2P7NQI8"/>
<feature type="non-terminal residue" evidence="1">
    <location>
        <position position="1"/>
    </location>
</feature>
<protein>
    <submittedName>
        <fullName evidence="1">Glycoside hydrolase</fullName>
    </submittedName>
</protein>
<dbReference type="EMBL" id="PXXU01000218">
    <property type="protein sequence ID" value="PSJ15720.1"/>
    <property type="molecule type" value="Genomic_DNA"/>
</dbReference>
<keyword evidence="2" id="KW-1185">Reference proteome</keyword>
<reference evidence="1 2" key="1">
    <citation type="submission" date="2018-03" db="EMBL/GenBank/DDBJ databases">
        <title>Draft genome of Nitrosomonas supralitoralis APG5.</title>
        <authorList>
            <person name="Urakawa H."/>
            <person name="Lopez J.V."/>
        </authorList>
    </citation>
    <scope>NUCLEOTIDE SEQUENCE [LARGE SCALE GENOMIC DNA]</scope>
    <source>
        <strain evidence="1 2">APG5</strain>
    </source>
</reference>
<comment type="caution">
    <text evidence="1">The sequence shown here is derived from an EMBL/GenBank/DDBJ whole genome shotgun (WGS) entry which is preliminary data.</text>
</comment>
<feature type="non-terminal residue" evidence="1">
    <location>
        <position position="108"/>
    </location>
</feature>
<keyword evidence="1" id="KW-0378">Hydrolase</keyword>
<evidence type="ECO:0000313" key="2">
    <source>
        <dbReference type="Proteomes" id="UP000241912"/>
    </source>
</evidence>
<organism evidence="1 2">
    <name type="scientific">Nitrosomonas supralitoralis</name>
    <dbReference type="NCBI Taxonomy" id="2116706"/>
    <lineage>
        <taxon>Bacteria</taxon>
        <taxon>Pseudomonadati</taxon>
        <taxon>Pseudomonadota</taxon>
        <taxon>Betaproteobacteria</taxon>
        <taxon>Nitrosomonadales</taxon>
        <taxon>Nitrosomonadaceae</taxon>
        <taxon>Nitrosomonas</taxon>
    </lineage>
</organism>
<dbReference type="Proteomes" id="UP000241912">
    <property type="component" value="Unassembled WGS sequence"/>
</dbReference>
<accession>A0A2P7NQI8</accession>
<sequence length="108" mass="12195">TSVKHVHFLVAALLFIVSMVLVPLTTVVAATDPTAVKWHPGHYYTILSWGNNNSSYLSQVYSEIQATPALRGIQMRYLWAELEKSKGVYDFSSIDKRLAELTARNKRL</sequence>
<gene>
    <name evidence="1" type="ORF">C7H79_17460</name>
</gene>